<dbReference type="EMBL" id="KZ857379">
    <property type="protein sequence ID" value="RDX57425.1"/>
    <property type="molecule type" value="Genomic_DNA"/>
</dbReference>
<evidence type="ECO:0000313" key="2">
    <source>
        <dbReference type="EMBL" id="RDX57425.1"/>
    </source>
</evidence>
<gene>
    <name evidence="2" type="ORF">OH76DRAFT_41701</name>
</gene>
<dbReference type="AlphaFoldDB" id="A0A371DY05"/>
<accession>A0A371DY05</accession>
<evidence type="ECO:0000256" key="1">
    <source>
        <dbReference type="SAM" id="MobiDB-lite"/>
    </source>
</evidence>
<reference evidence="2 3" key="1">
    <citation type="journal article" date="2018" name="Biotechnol. Biofuels">
        <title>Integrative visual omics of the white-rot fungus Polyporus brumalis exposes the biotechnological potential of its oxidative enzymes for delignifying raw plant biomass.</title>
        <authorList>
            <person name="Miyauchi S."/>
            <person name="Rancon A."/>
            <person name="Drula E."/>
            <person name="Hage H."/>
            <person name="Chaduli D."/>
            <person name="Favel A."/>
            <person name="Grisel S."/>
            <person name="Henrissat B."/>
            <person name="Herpoel-Gimbert I."/>
            <person name="Ruiz-Duenas F.J."/>
            <person name="Chevret D."/>
            <person name="Hainaut M."/>
            <person name="Lin J."/>
            <person name="Wang M."/>
            <person name="Pangilinan J."/>
            <person name="Lipzen A."/>
            <person name="Lesage-Meessen L."/>
            <person name="Navarro D."/>
            <person name="Riley R."/>
            <person name="Grigoriev I.V."/>
            <person name="Zhou S."/>
            <person name="Raouche S."/>
            <person name="Rosso M.N."/>
        </authorList>
    </citation>
    <scope>NUCLEOTIDE SEQUENCE [LARGE SCALE GENOMIC DNA]</scope>
    <source>
        <strain evidence="2 3">BRFM 1820</strain>
    </source>
</reference>
<sequence>MDTNASTGRFYPFTTPTSATLPSTASSPDPQYRRDSSGSDSVSDEDGSASQRSHPSGRIPQGYGGPRAPYGSQIGPPFLSNRTESATATVYVDDSPYVPPTSSRPSHPSNFIETGPDAPFNPPMPNFHSGIPSSMTSTTGHAVRTLCLSDEGGSLSDSLLDYVQTQHWAEQPDRIAW</sequence>
<protein>
    <submittedName>
        <fullName evidence="2">Uncharacterized protein</fullName>
    </submittedName>
</protein>
<dbReference type="Proteomes" id="UP000256964">
    <property type="component" value="Unassembled WGS sequence"/>
</dbReference>
<name>A0A371DY05_9APHY</name>
<organism evidence="2 3">
    <name type="scientific">Lentinus brumalis</name>
    <dbReference type="NCBI Taxonomy" id="2498619"/>
    <lineage>
        <taxon>Eukaryota</taxon>
        <taxon>Fungi</taxon>
        <taxon>Dikarya</taxon>
        <taxon>Basidiomycota</taxon>
        <taxon>Agaricomycotina</taxon>
        <taxon>Agaricomycetes</taxon>
        <taxon>Polyporales</taxon>
        <taxon>Polyporaceae</taxon>
        <taxon>Lentinus</taxon>
    </lineage>
</organism>
<evidence type="ECO:0000313" key="3">
    <source>
        <dbReference type="Proteomes" id="UP000256964"/>
    </source>
</evidence>
<feature type="region of interest" description="Disordered" evidence="1">
    <location>
        <begin position="1"/>
        <end position="119"/>
    </location>
</feature>
<feature type="compositionally biased region" description="Polar residues" evidence="1">
    <location>
        <begin position="100"/>
        <end position="112"/>
    </location>
</feature>
<feature type="compositionally biased region" description="Low complexity" evidence="1">
    <location>
        <begin position="12"/>
        <end position="30"/>
    </location>
</feature>
<dbReference type="OrthoDB" id="10435895at2759"/>
<proteinExistence type="predicted"/>
<keyword evidence="3" id="KW-1185">Reference proteome</keyword>